<reference evidence="1 2" key="1">
    <citation type="journal article" date="2019" name="Emerg. Microbes Infect.">
        <title>Comprehensive subspecies identification of 175 nontuberculous mycobacteria species based on 7547 genomic profiles.</title>
        <authorList>
            <person name="Matsumoto Y."/>
            <person name="Kinjo T."/>
            <person name="Motooka D."/>
            <person name="Nabeya D."/>
            <person name="Jung N."/>
            <person name="Uechi K."/>
            <person name="Horii T."/>
            <person name="Iida T."/>
            <person name="Fujita J."/>
            <person name="Nakamura S."/>
        </authorList>
    </citation>
    <scope>NUCLEOTIDE SEQUENCE [LARGE SCALE GENOMIC DNA]</scope>
    <source>
        <strain evidence="1 2">JCM 6375</strain>
    </source>
</reference>
<evidence type="ECO:0000313" key="2">
    <source>
        <dbReference type="Proteomes" id="UP000466681"/>
    </source>
</evidence>
<dbReference type="Proteomes" id="UP000466681">
    <property type="component" value="Chromosome"/>
</dbReference>
<accession>A0AAD1M5M2</accession>
<dbReference type="EMBL" id="AP022560">
    <property type="protein sequence ID" value="BBX00465.1"/>
    <property type="molecule type" value="Genomic_DNA"/>
</dbReference>
<name>A0AAD1M5M2_9MYCO</name>
<sequence>MALARHAGAARFGFNQCLALVKSAMTDRKADPITEVPWTGFDLINAFNTWKRSADAGRVFAVGLDGVAEIVATGLPWRREVRQEVFEEAAADLSKGLSAWSQCRSGSRRGKKVGFPKFKKKAGSTPSFRMRNRHRAGRMPPIRVGDNNRPRSVTLPGIGQIRVHDNTRRLRGMLNKGRAKILFATVSHRGGRWWVSLNVEAAALHLAERHQPHDPTDTRAWVGVDLGLSAYLVAATADGREIARITHAPKALTVD</sequence>
<organism evidence="1 2">
    <name type="scientific">Mycolicibacterium moriokaense</name>
    <dbReference type="NCBI Taxonomy" id="39691"/>
    <lineage>
        <taxon>Bacteria</taxon>
        <taxon>Bacillati</taxon>
        <taxon>Actinomycetota</taxon>
        <taxon>Actinomycetes</taxon>
        <taxon>Mycobacteriales</taxon>
        <taxon>Mycobacteriaceae</taxon>
        <taxon>Mycolicibacterium</taxon>
    </lineage>
</organism>
<keyword evidence="2" id="KW-1185">Reference proteome</keyword>
<dbReference type="AlphaFoldDB" id="A0AAD1M5M2"/>
<proteinExistence type="predicted"/>
<evidence type="ECO:0000313" key="1">
    <source>
        <dbReference type="EMBL" id="BBX00465.1"/>
    </source>
</evidence>
<evidence type="ECO:0008006" key="3">
    <source>
        <dbReference type="Google" id="ProtNLM"/>
    </source>
</evidence>
<gene>
    <name evidence="1" type="ORF">MMOR_14010</name>
</gene>
<protein>
    <recommendedName>
        <fullName evidence="3">Transposase</fullName>
    </recommendedName>
</protein>
<dbReference type="KEGG" id="mmor:MMOR_14010"/>
<dbReference type="RefSeq" id="WP_083153728.1">
    <property type="nucleotide sequence ID" value="NZ_AP022560.1"/>
</dbReference>